<dbReference type="OrthoDB" id="9804590at2"/>
<dbReference type="GO" id="GO:0009451">
    <property type="term" value="P:RNA modification"/>
    <property type="evidence" value="ECO:0007669"/>
    <property type="project" value="UniProtKB-ARBA"/>
</dbReference>
<reference evidence="8" key="1">
    <citation type="submission" date="2015-12" db="EMBL/GenBank/DDBJ databases">
        <authorList>
            <person name="Lodha T.D."/>
            <person name="Chintalapati S."/>
            <person name="Chintalapati V.R."/>
            <person name="Sravanthi T."/>
        </authorList>
    </citation>
    <scope>NUCLEOTIDE SEQUENCE [LARGE SCALE GENOMIC DNA]</scope>
    <source>
        <strain evidence="8">JC133</strain>
    </source>
</reference>
<dbReference type="Gene3D" id="2.40.50.1070">
    <property type="match status" value="1"/>
</dbReference>
<dbReference type="GO" id="GO:0032259">
    <property type="term" value="P:methylation"/>
    <property type="evidence" value="ECO:0007669"/>
    <property type="project" value="UniProtKB-KW"/>
</dbReference>
<dbReference type="PROSITE" id="PS01230">
    <property type="entry name" value="TRMA_1"/>
    <property type="match status" value="1"/>
</dbReference>
<comment type="caution">
    <text evidence="7">The sequence shown here is derived from an EMBL/GenBank/DDBJ whole genome shotgun (WGS) entry which is preliminary data.</text>
</comment>
<feature type="binding site" evidence="4">
    <location>
        <position position="356"/>
    </location>
    <ligand>
        <name>S-adenosyl-L-methionine</name>
        <dbReference type="ChEBI" id="CHEBI:59789"/>
    </ligand>
</feature>
<feature type="active site" description="Nucleophile" evidence="4">
    <location>
        <position position="383"/>
    </location>
</feature>
<evidence type="ECO:0000256" key="6">
    <source>
        <dbReference type="SAM" id="MobiDB-lite"/>
    </source>
</evidence>
<evidence type="ECO:0000313" key="7">
    <source>
        <dbReference type="EMBL" id="POR03313.1"/>
    </source>
</evidence>
<gene>
    <name evidence="7" type="ORF">AU468_05520</name>
</gene>
<dbReference type="Gene3D" id="2.40.50.140">
    <property type="entry name" value="Nucleic acid-binding proteins"/>
    <property type="match status" value="1"/>
</dbReference>
<dbReference type="InterPro" id="IPR030391">
    <property type="entry name" value="MeTrfase_TrmA_CS"/>
</dbReference>
<dbReference type="GO" id="GO:0008757">
    <property type="term" value="F:S-adenosylmethionine-dependent methyltransferase activity"/>
    <property type="evidence" value="ECO:0007669"/>
    <property type="project" value="UniProtKB-ARBA"/>
</dbReference>
<dbReference type="InterPro" id="IPR010280">
    <property type="entry name" value="U5_MeTrfase_fam"/>
</dbReference>
<dbReference type="AlphaFoldDB" id="A0A2S4JUZ8"/>
<accession>A0A2S4JUZ8</accession>
<dbReference type="PANTHER" id="PTHR11061:SF30">
    <property type="entry name" value="TRNA (URACIL(54)-C(5))-METHYLTRANSFERASE"/>
    <property type="match status" value="1"/>
</dbReference>
<feature type="region of interest" description="Disordered" evidence="6">
    <location>
        <begin position="1"/>
        <end position="28"/>
    </location>
</feature>
<keyword evidence="3 4" id="KW-0949">S-adenosyl-L-methionine</keyword>
<organism evidence="7 8">
    <name type="scientific">Alkalispirochaeta sphaeroplastigenens</name>
    <dbReference type="NCBI Taxonomy" id="1187066"/>
    <lineage>
        <taxon>Bacteria</taxon>
        <taxon>Pseudomonadati</taxon>
        <taxon>Spirochaetota</taxon>
        <taxon>Spirochaetia</taxon>
        <taxon>Spirochaetales</taxon>
        <taxon>Spirochaetaceae</taxon>
        <taxon>Alkalispirochaeta</taxon>
    </lineage>
</organism>
<name>A0A2S4JUZ8_9SPIO</name>
<keyword evidence="2 4" id="KW-0808">Transferase</keyword>
<dbReference type="Pfam" id="PF05958">
    <property type="entry name" value="tRNA_U5-meth_tr"/>
    <property type="match status" value="1"/>
</dbReference>
<evidence type="ECO:0000256" key="5">
    <source>
        <dbReference type="PROSITE-ProRule" id="PRU10015"/>
    </source>
</evidence>
<dbReference type="SUPFAM" id="SSF50249">
    <property type="entry name" value="Nucleic acid-binding proteins"/>
    <property type="match status" value="1"/>
</dbReference>
<dbReference type="Gene3D" id="3.40.50.150">
    <property type="entry name" value="Vaccinia Virus protein VP39"/>
    <property type="match status" value="2"/>
</dbReference>
<evidence type="ECO:0000256" key="3">
    <source>
        <dbReference type="ARBA" id="ARBA00022691"/>
    </source>
</evidence>
<dbReference type="Proteomes" id="UP000237350">
    <property type="component" value="Unassembled WGS sequence"/>
</dbReference>
<dbReference type="PROSITE" id="PS51687">
    <property type="entry name" value="SAM_MT_RNA_M5U"/>
    <property type="match status" value="1"/>
</dbReference>
<dbReference type="GO" id="GO:0006396">
    <property type="term" value="P:RNA processing"/>
    <property type="evidence" value="ECO:0007669"/>
    <property type="project" value="InterPro"/>
</dbReference>
<sequence>MSISRFDKKIQTPPENPSQNDHSAPEEAAQIGAARVERVIHGGDGLLRLDGKAGFISGVLPGELVSFAVLRDRPRQFEGVLREVLDPSPHRCEPRCPLAGRCGGCDWQYCHSEYQLELKKGIVAENLRRIGKIPLERESIQILAGEPWGYRERVQIHTDHRGRPGFKARRSEEIVLLSNCPVVTEEINRFLEDAASGKILLPPGKRLVLVLADGESPDSRAVIVAPGPQTAQRSLDGLPLSFDPSSFFQANGPLLERLGRELRSRIARDAPRVLVDLYGGAGVLGALAVSGSSAFSGDLLCVEEDRRNARFIEENLLRAGLKEAQIRVVSRSAEKALAVDPVLKNLDPPSSAVILDPPRSGLSATLRRWLKKGPAARLFYVSCNSATLARDLGEILGAYLIQDVTILDFFPQTAHVEVLVELRLKG</sequence>
<feature type="compositionally biased region" description="Basic and acidic residues" evidence="6">
    <location>
        <begin position="1"/>
        <end position="10"/>
    </location>
</feature>
<evidence type="ECO:0000313" key="8">
    <source>
        <dbReference type="Proteomes" id="UP000237350"/>
    </source>
</evidence>
<dbReference type="EMBL" id="LPWH01000054">
    <property type="protein sequence ID" value="POR03313.1"/>
    <property type="molecule type" value="Genomic_DNA"/>
</dbReference>
<dbReference type="PANTHER" id="PTHR11061">
    <property type="entry name" value="RNA M5U METHYLTRANSFERASE"/>
    <property type="match status" value="1"/>
</dbReference>
<feature type="binding site" evidence="4">
    <location>
        <position position="249"/>
    </location>
    <ligand>
        <name>S-adenosyl-L-methionine</name>
        <dbReference type="ChEBI" id="CHEBI:59789"/>
    </ligand>
</feature>
<dbReference type="InterPro" id="IPR029063">
    <property type="entry name" value="SAM-dependent_MTases_sf"/>
</dbReference>
<protein>
    <recommendedName>
        <fullName evidence="9">TRAM domain-containing protein</fullName>
    </recommendedName>
</protein>
<proteinExistence type="inferred from homology"/>
<comment type="similarity">
    <text evidence="4">Belongs to the class I-like SAM-binding methyltransferase superfamily. RNA M5U methyltransferase family.</text>
</comment>
<feature type="binding site" evidence="4">
    <location>
        <position position="303"/>
    </location>
    <ligand>
        <name>S-adenosyl-L-methionine</name>
        <dbReference type="ChEBI" id="CHEBI:59789"/>
    </ligand>
</feature>
<feature type="binding site" evidence="4">
    <location>
        <position position="278"/>
    </location>
    <ligand>
        <name>S-adenosyl-L-methionine</name>
        <dbReference type="ChEBI" id="CHEBI:59789"/>
    </ligand>
</feature>
<evidence type="ECO:0000256" key="2">
    <source>
        <dbReference type="ARBA" id="ARBA00022679"/>
    </source>
</evidence>
<keyword evidence="1 4" id="KW-0489">Methyltransferase</keyword>
<feature type="active site" evidence="5">
    <location>
        <position position="383"/>
    </location>
</feature>
<dbReference type="InterPro" id="IPR030390">
    <property type="entry name" value="MeTrfase_TrmA_AS"/>
</dbReference>
<dbReference type="SUPFAM" id="SSF53335">
    <property type="entry name" value="S-adenosyl-L-methionine-dependent methyltransferases"/>
    <property type="match status" value="1"/>
</dbReference>
<dbReference type="InterPro" id="IPR012340">
    <property type="entry name" value="NA-bd_OB-fold"/>
</dbReference>
<dbReference type="PROSITE" id="PS01231">
    <property type="entry name" value="TRMA_2"/>
    <property type="match status" value="1"/>
</dbReference>
<keyword evidence="8" id="KW-1185">Reference proteome</keyword>
<dbReference type="GO" id="GO:0008173">
    <property type="term" value="F:RNA methyltransferase activity"/>
    <property type="evidence" value="ECO:0007669"/>
    <property type="project" value="InterPro"/>
</dbReference>
<evidence type="ECO:0000256" key="1">
    <source>
        <dbReference type="ARBA" id="ARBA00022603"/>
    </source>
</evidence>
<evidence type="ECO:0008006" key="9">
    <source>
        <dbReference type="Google" id="ProtNLM"/>
    </source>
</evidence>
<evidence type="ECO:0000256" key="4">
    <source>
        <dbReference type="PROSITE-ProRule" id="PRU01024"/>
    </source>
</evidence>